<evidence type="ECO:0000256" key="5">
    <source>
        <dbReference type="ARBA" id="ARBA00022989"/>
    </source>
</evidence>
<evidence type="ECO:0000256" key="1">
    <source>
        <dbReference type="ARBA" id="ARBA00004651"/>
    </source>
</evidence>
<keyword evidence="10" id="KW-1185">Reference proteome</keyword>
<feature type="transmembrane region" description="Helical" evidence="7">
    <location>
        <begin position="161"/>
        <end position="179"/>
    </location>
</feature>
<dbReference type="KEGG" id="mgin:FRZ54_21115"/>
<dbReference type="AlphaFoldDB" id="A0A5B8V121"/>
<gene>
    <name evidence="9" type="ORF">FRZ54_21115</name>
</gene>
<keyword evidence="9" id="KW-0012">Acyltransferase</keyword>
<reference evidence="9 10" key="1">
    <citation type="journal article" date="2017" name="Curr. Microbiol.">
        <title>Mucilaginibacter ginsenosidivorans sp. nov., Isolated from Soil of Ginseng Field.</title>
        <authorList>
            <person name="Kim M.M."/>
            <person name="Siddiqi M.Z."/>
            <person name="Im W.T."/>
        </authorList>
    </citation>
    <scope>NUCLEOTIDE SEQUENCE [LARGE SCALE GENOMIC DNA]</scope>
    <source>
        <strain evidence="9 10">Gsoil 3017</strain>
    </source>
</reference>
<dbReference type="OrthoDB" id="9809782at2"/>
<keyword evidence="4 7" id="KW-0812">Transmembrane</keyword>
<dbReference type="PANTHER" id="PTHR40074:SF2">
    <property type="entry name" value="O-ACETYLTRANSFERASE WECH"/>
    <property type="match status" value="1"/>
</dbReference>
<feature type="transmembrane region" description="Helical" evidence="7">
    <location>
        <begin position="136"/>
        <end position="154"/>
    </location>
</feature>
<keyword evidence="3" id="KW-1003">Cell membrane</keyword>
<evidence type="ECO:0000259" key="8">
    <source>
        <dbReference type="Pfam" id="PF01757"/>
    </source>
</evidence>
<keyword evidence="6 7" id="KW-0472">Membrane</keyword>
<organism evidence="9 10">
    <name type="scientific">Mucilaginibacter ginsenosidivorans</name>
    <dbReference type="NCBI Taxonomy" id="398053"/>
    <lineage>
        <taxon>Bacteria</taxon>
        <taxon>Pseudomonadati</taxon>
        <taxon>Bacteroidota</taxon>
        <taxon>Sphingobacteriia</taxon>
        <taxon>Sphingobacteriales</taxon>
        <taxon>Sphingobacteriaceae</taxon>
        <taxon>Mucilaginibacter</taxon>
    </lineage>
</organism>
<feature type="domain" description="Acyltransferase 3" evidence="8">
    <location>
        <begin position="16"/>
        <end position="334"/>
    </location>
</feature>
<feature type="transmembrane region" description="Helical" evidence="7">
    <location>
        <begin position="259"/>
        <end position="279"/>
    </location>
</feature>
<evidence type="ECO:0000256" key="4">
    <source>
        <dbReference type="ARBA" id="ARBA00022692"/>
    </source>
</evidence>
<keyword evidence="5 7" id="KW-1133">Transmembrane helix</keyword>
<dbReference type="Proteomes" id="UP000321479">
    <property type="component" value="Chromosome"/>
</dbReference>
<evidence type="ECO:0000256" key="3">
    <source>
        <dbReference type="ARBA" id="ARBA00022475"/>
    </source>
</evidence>
<evidence type="ECO:0000313" key="10">
    <source>
        <dbReference type="Proteomes" id="UP000321479"/>
    </source>
</evidence>
<evidence type="ECO:0000256" key="7">
    <source>
        <dbReference type="SAM" id="Phobius"/>
    </source>
</evidence>
<dbReference type="Pfam" id="PF01757">
    <property type="entry name" value="Acyl_transf_3"/>
    <property type="match status" value="1"/>
</dbReference>
<dbReference type="GO" id="GO:0005886">
    <property type="term" value="C:plasma membrane"/>
    <property type="evidence" value="ECO:0007669"/>
    <property type="project" value="UniProtKB-SubCell"/>
</dbReference>
<feature type="transmembrane region" description="Helical" evidence="7">
    <location>
        <begin position="20"/>
        <end position="38"/>
    </location>
</feature>
<feature type="transmembrane region" description="Helical" evidence="7">
    <location>
        <begin position="318"/>
        <end position="341"/>
    </location>
</feature>
<dbReference type="GO" id="GO:0016413">
    <property type="term" value="F:O-acetyltransferase activity"/>
    <property type="evidence" value="ECO:0007669"/>
    <property type="project" value="TreeGrafter"/>
</dbReference>
<dbReference type="EMBL" id="CP042436">
    <property type="protein sequence ID" value="QEC64962.1"/>
    <property type="molecule type" value="Genomic_DNA"/>
</dbReference>
<feature type="transmembrane region" description="Helical" evidence="7">
    <location>
        <begin position="223"/>
        <end position="239"/>
    </location>
</feature>
<dbReference type="PANTHER" id="PTHR40074">
    <property type="entry name" value="O-ACETYLTRANSFERASE WECH"/>
    <property type="match status" value="1"/>
</dbReference>
<feature type="transmembrane region" description="Helical" evidence="7">
    <location>
        <begin position="291"/>
        <end position="312"/>
    </location>
</feature>
<dbReference type="GO" id="GO:0009246">
    <property type="term" value="P:enterobacterial common antigen biosynthetic process"/>
    <property type="evidence" value="ECO:0007669"/>
    <property type="project" value="TreeGrafter"/>
</dbReference>
<evidence type="ECO:0000313" key="9">
    <source>
        <dbReference type="EMBL" id="QEC64962.1"/>
    </source>
</evidence>
<dbReference type="RefSeq" id="WP_147033795.1">
    <property type="nucleotide sequence ID" value="NZ_CP042436.1"/>
</dbReference>
<feature type="transmembrane region" description="Helical" evidence="7">
    <location>
        <begin position="50"/>
        <end position="74"/>
    </location>
</feature>
<sequence>MDPFNSRFILSEKRWLWIDYDKGISIMFVGFGHCFLTLNGHGLPLNDYPFINYLNTFLYGFRMPLFFIISGLLVGKSLAKKGYGGYVSDRVNNILYPLLIWGSVQVTLQLLAARFTNNGTTPWNYIYLITDPRQNGPFWYLNALFFIGGIYALLKSKLKISPVLHIIFGFALYSVSAYMKTHQIDKGFLNDICEYYFFFALGDLISNIMLAEGNIERFTSWKIFLPLLAVFVYVQYHFTQLNIKPTPLGMQYVEYQQPFWFLIEALIGCVTSVSFSFLLQRYKALTFIRIVGYHSLFIYVMQIVTMSFTRIVCMNVFHLYYVPALVLIVWTSGIVLPVFFYNFCLKYGLWWLYTFKKPKKQVEYMKTASIFWFNRSKKTEIKLEKEALTNTN</sequence>
<dbReference type="InterPro" id="IPR002656">
    <property type="entry name" value="Acyl_transf_3_dom"/>
</dbReference>
<keyword evidence="9" id="KW-0808">Transferase</keyword>
<evidence type="ECO:0000256" key="6">
    <source>
        <dbReference type="ARBA" id="ARBA00023136"/>
    </source>
</evidence>
<comment type="subcellular location">
    <subcellularLocation>
        <location evidence="1">Cell membrane</location>
        <topology evidence="1">Multi-pass membrane protein</topology>
    </subcellularLocation>
</comment>
<accession>A0A5B8V121</accession>
<feature type="transmembrane region" description="Helical" evidence="7">
    <location>
        <begin position="195"/>
        <end position="211"/>
    </location>
</feature>
<proteinExistence type="inferred from homology"/>
<comment type="similarity">
    <text evidence="2">Belongs to the acyltransferase 3 family.</text>
</comment>
<feature type="transmembrane region" description="Helical" evidence="7">
    <location>
        <begin position="94"/>
        <end position="116"/>
    </location>
</feature>
<evidence type="ECO:0000256" key="2">
    <source>
        <dbReference type="ARBA" id="ARBA00007400"/>
    </source>
</evidence>
<name>A0A5B8V121_9SPHI</name>
<protein>
    <submittedName>
        <fullName evidence="9">Acyltransferase</fullName>
    </submittedName>
</protein>